<dbReference type="EMBL" id="VTPV01000012">
    <property type="protein sequence ID" value="KAB1229176.1"/>
    <property type="molecule type" value="Genomic_DNA"/>
</dbReference>
<comment type="caution">
    <text evidence="1">The sequence shown here is derived from an EMBL/GenBank/DDBJ whole genome shotgun (WGS) entry which is preliminary data.</text>
</comment>
<keyword evidence="2" id="KW-1185">Reference proteome</keyword>
<protein>
    <recommendedName>
        <fullName evidence="3">LPS export ABC transporter periplasmic protein LptC</fullName>
    </recommendedName>
</protein>
<evidence type="ECO:0000313" key="1">
    <source>
        <dbReference type="EMBL" id="KAB1229176.1"/>
    </source>
</evidence>
<evidence type="ECO:0008006" key="3">
    <source>
        <dbReference type="Google" id="ProtNLM"/>
    </source>
</evidence>
<dbReference type="Proteomes" id="UP000326384">
    <property type="component" value="Unassembled WGS sequence"/>
</dbReference>
<evidence type="ECO:0000313" key="2">
    <source>
        <dbReference type="Proteomes" id="UP000326384"/>
    </source>
</evidence>
<dbReference type="PROSITE" id="PS51257">
    <property type="entry name" value="PROKAR_LIPOPROTEIN"/>
    <property type="match status" value="1"/>
</dbReference>
<organism evidence="1 2">
    <name type="scientific">Chryseobacterium viscerum</name>
    <dbReference type="NCBI Taxonomy" id="1037377"/>
    <lineage>
        <taxon>Bacteria</taxon>
        <taxon>Pseudomonadati</taxon>
        <taxon>Bacteroidota</taxon>
        <taxon>Flavobacteriia</taxon>
        <taxon>Flavobacteriales</taxon>
        <taxon>Weeksellaceae</taxon>
        <taxon>Chryseobacterium group</taxon>
        <taxon>Chryseobacterium</taxon>
    </lineage>
</organism>
<name>A0A5N4BLA3_9FLAO</name>
<sequence>MVTKFFSMFSILAFLYSCGQKLYKIEKDQFGEPLLNNKTQYSFIEKPSEEDLKKIDTKAYYIQVFEGRYYNEEEMKNPRIIIFHNDGFFKNESLMYFGKLDEHREKNSVYYGGKYKIKNNEIFIEEFLPASQGRTKWYTKRITKGKIENNKIIFNEGLVSVFEKRKNSPIK</sequence>
<reference evidence="1 2" key="1">
    <citation type="journal article" date="2019" name="Stand. Genomic Sci.">
        <title>Draft Whole-Genome Sequence of a Novel Chryseobacterium viscerum Strain Isolated from Fresh Water at Dripping Springs, New Mexico.</title>
        <authorList>
            <person name="Kyndt J.A."/>
            <person name="Moore T.C."/>
        </authorList>
    </citation>
    <scope>NUCLEOTIDE SEQUENCE [LARGE SCALE GENOMIC DNA]</scope>
    <source>
        <strain evidence="1 2">DPS</strain>
    </source>
</reference>
<accession>A0A5N4BLA3</accession>
<gene>
    <name evidence="1" type="ORF">F8D52_18150</name>
</gene>
<proteinExistence type="predicted"/>